<organism evidence="1 2">
    <name type="scientific">Choanephora cucurbitarum</name>
    <dbReference type="NCBI Taxonomy" id="101091"/>
    <lineage>
        <taxon>Eukaryota</taxon>
        <taxon>Fungi</taxon>
        <taxon>Fungi incertae sedis</taxon>
        <taxon>Mucoromycota</taxon>
        <taxon>Mucoromycotina</taxon>
        <taxon>Mucoromycetes</taxon>
        <taxon>Mucorales</taxon>
        <taxon>Mucorineae</taxon>
        <taxon>Choanephoraceae</taxon>
        <taxon>Choanephoroideae</taxon>
        <taxon>Choanephora</taxon>
    </lineage>
</organism>
<dbReference type="AlphaFoldDB" id="A0A1C7NME1"/>
<comment type="caution">
    <text evidence="1">The sequence shown here is derived from an EMBL/GenBank/DDBJ whole genome shotgun (WGS) entry which is preliminary data.</text>
</comment>
<dbReference type="EMBL" id="LUGH01000056">
    <property type="protein sequence ID" value="OBZ90257.1"/>
    <property type="molecule type" value="Genomic_DNA"/>
</dbReference>
<reference evidence="1 2" key="1">
    <citation type="submission" date="2016-03" db="EMBL/GenBank/DDBJ databases">
        <title>Choanephora cucurbitarum.</title>
        <authorList>
            <person name="Min B."/>
            <person name="Park H."/>
            <person name="Park J.-H."/>
            <person name="Shin H.-D."/>
            <person name="Choi I.-G."/>
        </authorList>
    </citation>
    <scope>NUCLEOTIDE SEQUENCE [LARGE SCALE GENOMIC DNA]</scope>
    <source>
        <strain evidence="1 2">KUS-F28377</strain>
    </source>
</reference>
<proteinExistence type="predicted"/>
<dbReference type="InParanoid" id="A0A1C7NME1"/>
<evidence type="ECO:0000313" key="1">
    <source>
        <dbReference type="EMBL" id="OBZ90257.1"/>
    </source>
</evidence>
<sequence>MFSLICCSVFLSRKAAYRLDNDDLVTRGYRLPLYELNSTIRLMLKVCTSFAYGSQHFSISSPEYKVPASRQ</sequence>
<dbReference type="Proteomes" id="UP000093000">
    <property type="component" value="Unassembled WGS sequence"/>
</dbReference>
<gene>
    <name evidence="1" type="ORF">A0J61_01690</name>
</gene>
<accession>A0A1C7NME1</accession>
<evidence type="ECO:0000313" key="2">
    <source>
        <dbReference type="Proteomes" id="UP000093000"/>
    </source>
</evidence>
<keyword evidence="2" id="KW-1185">Reference proteome</keyword>
<name>A0A1C7NME1_9FUNG</name>
<protein>
    <submittedName>
        <fullName evidence="1">Uncharacterized protein</fullName>
    </submittedName>
</protein>